<keyword evidence="2" id="KW-1185">Reference proteome</keyword>
<dbReference type="EMBL" id="LWMV01000177">
    <property type="protein sequence ID" value="KZX11967.1"/>
    <property type="molecule type" value="Genomic_DNA"/>
</dbReference>
<dbReference type="AlphaFoldDB" id="A0A166C7N0"/>
<comment type="caution">
    <text evidence="1">The sequence shown here is derived from an EMBL/GenBank/DDBJ whole genome shotgun (WGS) entry which is preliminary data.</text>
</comment>
<evidence type="ECO:0000313" key="2">
    <source>
        <dbReference type="Proteomes" id="UP000077245"/>
    </source>
</evidence>
<name>A0A166C7N0_9EURY</name>
<dbReference type="Proteomes" id="UP000077245">
    <property type="component" value="Unassembled WGS sequence"/>
</dbReference>
<evidence type="ECO:0000313" key="1">
    <source>
        <dbReference type="EMBL" id="KZX11967.1"/>
    </source>
</evidence>
<dbReference type="PATRIC" id="fig|49547.3.peg.1323"/>
<gene>
    <name evidence="1" type="ORF">MBCUR_12320</name>
</gene>
<reference evidence="1 2" key="1">
    <citation type="submission" date="2016-04" db="EMBL/GenBank/DDBJ databases">
        <title>Genome sequence of Methanobrevibacter curvatus DSM 11111.</title>
        <authorList>
            <person name="Poehlein A."/>
            <person name="Seedorf H."/>
            <person name="Daniel R."/>
        </authorList>
    </citation>
    <scope>NUCLEOTIDE SEQUENCE [LARGE SCALE GENOMIC DNA]</scope>
    <source>
        <strain evidence="1 2">DSM 11111</strain>
    </source>
</reference>
<evidence type="ECO:0008006" key="3">
    <source>
        <dbReference type="Google" id="ProtNLM"/>
    </source>
</evidence>
<organism evidence="1 2">
    <name type="scientific">Methanobrevibacter curvatus</name>
    <dbReference type="NCBI Taxonomy" id="49547"/>
    <lineage>
        <taxon>Archaea</taxon>
        <taxon>Methanobacteriati</taxon>
        <taxon>Methanobacteriota</taxon>
        <taxon>Methanomada group</taxon>
        <taxon>Methanobacteria</taxon>
        <taxon>Methanobacteriales</taxon>
        <taxon>Methanobacteriaceae</taxon>
        <taxon>Methanobrevibacter</taxon>
    </lineage>
</organism>
<accession>A0A166C7N0</accession>
<proteinExistence type="predicted"/>
<sequence>MNISRKTNTQRKKIKKYGWKLKNLFISKDLKEFINKLNKIWKIFDELPQFLKNFYNKKIIKDIHKMTHYLFDKNIKRTNNQIENKFSTTQQKSTKKLFKTMPRILAYLKPIITNQNKKCHDKFINDIIKKVIMKSIKSIISSIQEASI</sequence>
<protein>
    <recommendedName>
        <fullName evidence="3">Transposase IS204/IS1001/IS1096/IS1165 DDE domain-containing protein</fullName>
    </recommendedName>
</protein>